<organism evidence="9 13">
    <name type="scientific">Weissella cibaria</name>
    <dbReference type="NCBI Taxonomy" id="137591"/>
    <lineage>
        <taxon>Bacteria</taxon>
        <taxon>Bacillati</taxon>
        <taxon>Bacillota</taxon>
        <taxon>Bacilli</taxon>
        <taxon>Lactobacillales</taxon>
        <taxon>Lactobacillaceae</taxon>
        <taxon>Weissella</taxon>
    </lineage>
</organism>
<dbReference type="eggNOG" id="COG1841">
    <property type="taxonomic scope" value="Bacteria"/>
</dbReference>
<reference evidence="7 15" key="3">
    <citation type="submission" date="2017-04" db="EMBL/GenBank/DDBJ databases">
        <title>Weissella cibaria strain m2 complete genome.</title>
        <authorList>
            <person name="Pan Q."/>
            <person name="Tan M."/>
            <person name="Yao F."/>
            <person name="Su S."/>
        </authorList>
    </citation>
    <scope>NUCLEOTIDE SEQUENCE [LARGE SCALE GENOMIC DNA]</scope>
    <source>
        <strain evidence="7 15">M2</strain>
    </source>
</reference>
<dbReference type="EMBL" id="NDXJ01000013">
    <property type="protein sequence ID" value="OSP88932.1"/>
    <property type="molecule type" value="Genomic_DNA"/>
</dbReference>
<dbReference type="CDD" id="cd01658">
    <property type="entry name" value="Ribosomal_L30"/>
    <property type="match status" value="1"/>
</dbReference>
<evidence type="ECO:0000313" key="11">
    <source>
        <dbReference type="EMBL" id="TVV28171.1"/>
    </source>
</evidence>
<accession>A0A0D1MBV2</accession>
<evidence type="ECO:0000313" key="9">
    <source>
        <dbReference type="EMBL" id="KIU25336.1"/>
    </source>
</evidence>
<comment type="subunit">
    <text evidence="2 5">Part of the 50S ribosomal subunit.</text>
</comment>
<protein>
    <recommendedName>
        <fullName evidence="5">Large ribosomal subunit protein uL30</fullName>
    </recommendedName>
</protein>
<dbReference type="HAMAP" id="MF_01371_B">
    <property type="entry name" value="Ribosomal_uL30_B"/>
    <property type="match status" value="1"/>
</dbReference>
<dbReference type="InterPro" id="IPR036919">
    <property type="entry name" value="Ribo_uL30_ferredoxin-like_sf"/>
</dbReference>
<dbReference type="PIRSF" id="PIRSF002211">
    <property type="entry name" value="Ribosomal_L30_bac-type"/>
    <property type="match status" value="1"/>
</dbReference>
<gene>
    <name evidence="5 9" type="primary">rpmD</name>
    <name evidence="9" type="ORF">ab3b_00472</name>
    <name evidence="7" type="ORF">B6254_2103</name>
    <name evidence="10" type="ORF">B9D04_08485</name>
    <name evidence="11" type="ORF">FO435_09905</name>
    <name evidence="8" type="ORF">QX99_02207</name>
</gene>
<dbReference type="GeneID" id="66961655"/>
<dbReference type="OrthoDB" id="9812790at2"/>
<dbReference type="Proteomes" id="UP000193588">
    <property type="component" value="Unassembled WGS sequence"/>
</dbReference>
<keyword evidence="4 5" id="KW-0687">Ribonucleoprotein</keyword>
<dbReference type="Pfam" id="PF00327">
    <property type="entry name" value="Ribosomal_L30"/>
    <property type="match status" value="1"/>
</dbReference>
<evidence type="ECO:0000313" key="15">
    <source>
        <dbReference type="Proteomes" id="UP000244870"/>
    </source>
</evidence>
<evidence type="ECO:0000256" key="5">
    <source>
        <dbReference type="HAMAP-Rule" id="MF_01371"/>
    </source>
</evidence>
<evidence type="ECO:0000259" key="6">
    <source>
        <dbReference type="Pfam" id="PF00327"/>
    </source>
</evidence>
<reference evidence="12 13" key="1">
    <citation type="journal article" date="2015" name="Microbiology (Mosc.)">
        <title>Genomics of the Weissella cibaria species with an examination of its metabolic traits.</title>
        <authorList>
            <person name="Lynch K.M."/>
            <person name="Lucid A."/>
            <person name="Arendt E.K."/>
            <person name="Sleator R.D."/>
            <person name="Lucey B."/>
            <person name="Coffey A."/>
        </authorList>
    </citation>
    <scope>NUCLEOTIDE SEQUENCE [LARGE SCALE GENOMIC DNA]</scope>
    <source>
        <strain evidence="9 13">AB3b</strain>
        <strain evidence="8 12">MG1</strain>
    </source>
</reference>
<evidence type="ECO:0000313" key="16">
    <source>
        <dbReference type="Proteomes" id="UP000320012"/>
    </source>
</evidence>
<evidence type="ECO:0000313" key="10">
    <source>
        <dbReference type="EMBL" id="OSP88932.1"/>
    </source>
</evidence>
<dbReference type="Proteomes" id="UP000032289">
    <property type="component" value="Unassembled WGS sequence"/>
</dbReference>
<keyword evidence="12" id="KW-1185">Reference proteome</keyword>
<dbReference type="Proteomes" id="UP000032287">
    <property type="component" value="Unassembled WGS sequence"/>
</dbReference>
<reference evidence="11 16" key="4">
    <citation type="submission" date="2019-07" db="EMBL/GenBank/DDBJ databases">
        <title>Genome sequence of Weissella cibaria GK1.</title>
        <authorList>
            <person name="Choi H.-J."/>
        </authorList>
    </citation>
    <scope>NUCLEOTIDE SEQUENCE [LARGE SCALE GENOMIC DNA]</scope>
    <source>
        <strain evidence="11 16">GK1</strain>
    </source>
</reference>
<name>A0A0D1MBV2_9LACO</name>
<dbReference type="Proteomes" id="UP000320012">
    <property type="component" value="Unassembled WGS sequence"/>
</dbReference>
<dbReference type="GO" id="GO:0015934">
    <property type="term" value="C:large ribosomal subunit"/>
    <property type="evidence" value="ECO:0007669"/>
    <property type="project" value="InterPro"/>
</dbReference>
<sequence length="61" mass="6503">MAEQVKITLVKSAAHRLPKQRAIVKALGLNKVSSSVVLPDNAATRGAVFKIAHLVTVEVVK</sequence>
<evidence type="ECO:0000313" key="8">
    <source>
        <dbReference type="EMBL" id="KIU19175.1"/>
    </source>
</evidence>
<dbReference type="EMBL" id="JWHU01000042">
    <property type="protein sequence ID" value="KIU19175.1"/>
    <property type="molecule type" value="Genomic_DNA"/>
</dbReference>
<dbReference type="RefSeq" id="WP_004560255.1">
    <property type="nucleotide sequence ID" value="NZ_BJEF01000001.1"/>
</dbReference>
<proteinExistence type="inferred from homology"/>
<dbReference type="InterPro" id="IPR005996">
    <property type="entry name" value="Ribosomal_uL30_bac-type"/>
</dbReference>
<evidence type="ECO:0000313" key="13">
    <source>
        <dbReference type="Proteomes" id="UP000032289"/>
    </source>
</evidence>
<dbReference type="GO" id="GO:0006412">
    <property type="term" value="P:translation"/>
    <property type="evidence" value="ECO:0007669"/>
    <property type="project" value="UniProtKB-UniRule"/>
</dbReference>
<evidence type="ECO:0000313" key="14">
    <source>
        <dbReference type="Proteomes" id="UP000193588"/>
    </source>
</evidence>
<comment type="similarity">
    <text evidence="1 5">Belongs to the universal ribosomal protein uL30 family.</text>
</comment>
<dbReference type="EMBL" id="CP020928">
    <property type="protein sequence ID" value="AWF96463.1"/>
    <property type="molecule type" value="Genomic_DNA"/>
</dbReference>
<reference evidence="10 14" key="2">
    <citation type="submission" date="2017-04" db="EMBL/GenBank/DDBJ databases">
        <title>The genome sequence of Weissella cibaria isolated from wild Drosophila.</title>
        <authorList>
            <person name="Ricks N.J."/>
            <person name="Carroll C."/>
            <person name="Walters A."/>
            <person name="Newell P.D."/>
            <person name="Chaston J.M."/>
        </authorList>
    </citation>
    <scope>NUCLEOTIDE SEQUENCE [LARGE SCALE GENOMIC DNA]</scope>
    <source>
        <strain evidence="10 14">DmW_103</strain>
    </source>
</reference>
<dbReference type="Gene3D" id="3.30.1390.20">
    <property type="entry name" value="Ribosomal protein L30, ferredoxin-like fold domain"/>
    <property type="match status" value="1"/>
</dbReference>
<evidence type="ECO:0000256" key="3">
    <source>
        <dbReference type="ARBA" id="ARBA00022980"/>
    </source>
</evidence>
<dbReference type="KEGG" id="wcb:AO080_03785"/>
<dbReference type="EMBL" id="JWHT01000012">
    <property type="protein sequence ID" value="KIU25336.1"/>
    <property type="molecule type" value="Genomic_DNA"/>
</dbReference>
<dbReference type="PATRIC" id="fig|137591.24.peg.458"/>
<dbReference type="GO" id="GO:0003735">
    <property type="term" value="F:structural constituent of ribosome"/>
    <property type="evidence" value="ECO:0007669"/>
    <property type="project" value="InterPro"/>
</dbReference>
<evidence type="ECO:0000256" key="4">
    <source>
        <dbReference type="ARBA" id="ARBA00023274"/>
    </source>
</evidence>
<evidence type="ECO:0000313" key="7">
    <source>
        <dbReference type="EMBL" id="AWF96463.1"/>
    </source>
</evidence>
<evidence type="ECO:0000313" key="12">
    <source>
        <dbReference type="Proteomes" id="UP000032287"/>
    </source>
</evidence>
<dbReference type="STRING" id="137591.AO080_03785"/>
<dbReference type="SUPFAM" id="SSF55129">
    <property type="entry name" value="Ribosomal protein L30p/L7e"/>
    <property type="match status" value="1"/>
</dbReference>
<feature type="domain" description="Large ribosomal subunit protein uL30-like ferredoxin-like fold" evidence="6">
    <location>
        <begin position="5"/>
        <end position="55"/>
    </location>
</feature>
<evidence type="ECO:0000256" key="1">
    <source>
        <dbReference type="ARBA" id="ARBA00007594"/>
    </source>
</evidence>
<dbReference type="InterPro" id="IPR016082">
    <property type="entry name" value="Ribosomal_uL30_ferredoxin-like"/>
</dbReference>
<dbReference type="Proteomes" id="UP000244870">
    <property type="component" value="Chromosome"/>
</dbReference>
<dbReference type="AlphaFoldDB" id="A0A0D1MBV2"/>
<dbReference type="NCBIfam" id="TIGR01308">
    <property type="entry name" value="rpmD_bact"/>
    <property type="match status" value="1"/>
</dbReference>
<dbReference type="EMBL" id="VNHC01000002">
    <property type="protein sequence ID" value="TVV28171.1"/>
    <property type="molecule type" value="Genomic_DNA"/>
</dbReference>
<evidence type="ECO:0000256" key="2">
    <source>
        <dbReference type="ARBA" id="ARBA00011838"/>
    </source>
</evidence>
<keyword evidence="3 5" id="KW-0689">Ribosomal protein</keyword>